<protein>
    <recommendedName>
        <fullName evidence="4">Ankyrin repeat protein</fullName>
    </recommendedName>
</protein>
<dbReference type="SMART" id="SM00248">
    <property type="entry name" value="ANK"/>
    <property type="match status" value="3"/>
</dbReference>
<accession>A0AA87Z7E7</accession>
<keyword evidence="1" id="KW-0040">ANK repeat</keyword>
<evidence type="ECO:0000256" key="1">
    <source>
        <dbReference type="PROSITE-ProRule" id="PRU00023"/>
    </source>
</evidence>
<evidence type="ECO:0008006" key="4">
    <source>
        <dbReference type="Google" id="ProtNLM"/>
    </source>
</evidence>
<dbReference type="SUPFAM" id="SSF48403">
    <property type="entry name" value="Ankyrin repeat"/>
    <property type="match status" value="1"/>
</dbReference>
<dbReference type="EMBL" id="BTGU01000003">
    <property type="protein sequence ID" value="GMN30948.1"/>
    <property type="molecule type" value="Genomic_DNA"/>
</dbReference>
<dbReference type="Proteomes" id="UP001187192">
    <property type="component" value="Unassembled WGS sequence"/>
</dbReference>
<reference evidence="2" key="1">
    <citation type="submission" date="2023-07" db="EMBL/GenBank/DDBJ databases">
        <title>draft genome sequence of fig (Ficus carica).</title>
        <authorList>
            <person name="Takahashi T."/>
            <person name="Nishimura K."/>
        </authorList>
    </citation>
    <scope>NUCLEOTIDE SEQUENCE</scope>
</reference>
<feature type="repeat" description="ANK" evidence="1">
    <location>
        <begin position="55"/>
        <end position="82"/>
    </location>
</feature>
<dbReference type="PROSITE" id="PS50297">
    <property type="entry name" value="ANK_REP_REGION"/>
    <property type="match status" value="1"/>
</dbReference>
<dbReference type="PROSITE" id="PS50088">
    <property type="entry name" value="ANK_REPEAT"/>
    <property type="match status" value="1"/>
</dbReference>
<gene>
    <name evidence="2" type="ORF">TIFTF001_003026</name>
</gene>
<name>A0AA87Z7E7_FICCA</name>
<dbReference type="Gene3D" id="1.25.40.20">
    <property type="entry name" value="Ankyrin repeat-containing domain"/>
    <property type="match status" value="1"/>
</dbReference>
<evidence type="ECO:0000313" key="3">
    <source>
        <dbReference type="Proteomes" id="UP001187192"/>
    </source>
</evidence>
<dbReference type="InterPro" id="IPR002110">
    <property type="entry name" value="Ankyrin_rpt"/>
</dbReference>
<proteinExistence type="predicted"/>
<sequence length="229" mass="25323">MLYTLLREDPYLLDHIDRIPFVDTPLHIAASVGHTRFARETMLLKPSFARKLNQDGLTPLHLAMLKAQTKMVDRLLDANSDLVRVKGRERKTPFHDAAEQGNVHLLKIFLSSCPSSIQDVTNTSDIALHIAAKNNGVKLDAKNSDGFTAMDIVERESHVTNNEARGVIKKMLHSFGATMSSPPPTSSTIPTTGNNLVSALNDLGALEDQTQIHNTNIRSEEWSLSYIVS</sequence>
<dbReference type="Pfam" id="PF12796">
    <property type="entry name" value="Ank_2"/>
    <property type="match status" value="1"/>
</dbReference>
<dbReference type="PANTHER" id="PTHR24128">
    <property type="entry name" value="HOMEOBOX PROTEIN WARIAI"/>
    <property type="match status" value="1"/>
</dbReference>
<evidence type="ECO:0000313" key="2">
    <source>
        <dbReference type="EMBL" id="GMN30948.1"/>
    </source>
</evidence>
<dbReference type="InterPro" id="IPR036770">
    <property type="entry name" value="Ankyrin_rpt-contain_sf"/>
</dbReference>
<dbReference type="PANTHER" id="PTHR24128:SF24">
    <property type="entry name" value="ANKYRIN REPEAT PROTEIN"/>
    <property type="match status" value="1"/>
</dbReference>
<comment type="caution">
    <text evidence="2">The sequence shown here is derived from an EMBL/GenBank/DDBJ whole genome shotgun (WGS) entry which is preliminary data.</text>
</comment>
<organism evidence="2 3">
    <name type="scientific">Ficus carica</name>
    <name type="common">Common fig</name>
    <dbReference type="NCBI Taxonomy" id="3494"/>
    <lineage>
        <taxon>Eukaryota</taxon>
        <taxon>Viridiplantae</taxon>
        <taxon>Streptophyta</taxon>
        <taxon>Embryophyta</taxon>
        <taxon>Tracheophyta</taxon>
        <taxon>Spermatophyta</taxon>
        <taxon>Magnoliopsida</taxon>
        <taxon>eudicotyledons</taxon>
        <taxon>Gunneridae</taxon>
        <taxon>Pentapetalae</taxon>
        <taxon>rosids</taxon>
        <taxon>fabids</taxon>
        <taxon>Rosales</taxon>
        <taxon>Moraceae</taxon>
        <taxon>Ficeae</taxon>
        <taxon>Ficus</taxon>
    </lineage>
</organism>
<dbReference type="AlphaFoldDB" id="A0AA87Z7E7"/>
<keyword evidence="3" id="KW-1185">Reference proteome</keyword>